<reference evidence="2" key="2">
    <citation type="submission" date="2020-05" db="UniProtKB">
        <authorList>
            <consortium name="EnsemblMetazoa"/>
        </authorList>
    </citation>
    <scope>IDENTIFICATION</scope>
    <source>
        <strain evidence="2">wikel</strain>
    </source>
</reference>
<evidence type="ECO:0000313" key="2">
    <source>
        <dbReference type="EnsemblMetazoa" id="ISCW001907-PA"/>
    </source>
</evidence>
<name>B7PA80_IXOSC</name>
<reference evidence="1 3" key="1">
    <citation type="submission" date="2008-03" db="EMBL/GenBank/DDBJ databases">
        <title>Annotation of Ixodes scapularis.</title>
        <authorList>
            <consortium name="Ixodes scapularis Genome Project Consortium"/>
            <person name="Caler E."/>
            <person name="Hannick L.I."/>
            <person name="Bidwell S."/>
            <person name="Joardar V."/>
            <person name="Thiagarajan M."/>
            <person name="Amedeo P."/>
            <person name="Galinsky K.J."/>
            <person name="Schobel S."/>
            <person name="Inman J."/>
            <person name="Hostetler J."/>
            <person name="Miller J."/>
            <person name="Hammond M."/>
            <person name="Megy K."/>
            <person name="Lawson D."/>
            <person name="Kodira C."/>
            <person name="Sutton G."/>
            <person name="Meyer J."/>
            <person name="Hill C.A."/>
            <person name="Birren B."/>
            <person name="Nene V."/>
            <person name="Collins F."/>
            <person name="Alarcon-Chaidez F."/>
            <person name="Wikel S."/>
            <person name="Strausberg R."/>
        </authorList>
    </citation>
    <scope>NUCLEOTIDE SEQUENCE [LARGE SCALE GENOMIC DNA]</scope>
    <source>
        <strain evidence="3">Wikel</strain>
        <strain evidence="1">Wikel colony</strain>
    </source>
</reference>
<proteinExistence type="predicted"/>
<keyword evidence="3" id="KW-1185">Reference proteome</keyword>
<sequence>MPVRSPPNVHDLVASYFLGDQSPEAEACRWVFESALKLALLVEAEGVEELSPEHYRLVLRRLDILLRIASRSCPHLAANIWRPIRQEDEEL</sequence>
<accession>B7PA80</accession>
<gene>
    <name evidence="1" type="ORF">IscW_ISCW001907</name>
</gene>
<evidence type="ECO:0000313" key="3">
    <source>
        <dbReference type="Proteomes" id="UP000001555"/>
    </source>
</evidence>
<organism>
    <name type="scientific">Ixodes scapularis</name>
    <name type="common">Black-legged tick</name>
    <name type="synonym">Deer tick</name>
    <dbReference type="NCBI Taxonomy" id="6945"/>
    <lineage>
        <taxon>Eukaryota</taxon>
        <taxon>Metazoa</taxon>
        <taxon>Ecdysozoa</taxon>
        <taxon>Arthropoda</taxon>
        <taxon>Chelicerata</taxon>
        <taxon>Arachnida</taxon>
        <taxon>Acari</taxon>
        <taxon>Parasitiformes</taxon>
        <taxon>Ixodida</taxon>
        <taxon>Ixodoidea</taxon>
        <taxon>Ixodidae</taxon>
        <taxon>Ixodinae</taxon>
        <taxon>Ixodes</taxon>
    </lineage>
</organism>
<dbReference type="VEuPathDB" id="VectorBase:ISCW001907"/>
<dbReference type="EMBL" id="ABJB010992179">
    <property type="status" value="NOT_ANNOTATED_CDS"/>
    <property type="molecule type" value="Genomic_DNA"/>
</dbReference>
<dbReference type="Proteomes" id="UP000001555">
    <property type="component" value="Unassembled WGS sequence"/>
</dbReference>
<dbReference type="EnsemblMetazoa" id="ISCW001907-RA">
    <property type="protein sequence ID" value="ISCW001907-PA"/>
    <property type="gene ID" value="ISCW001907"/>
</dbReference>
<evidence type="ECO:0000313" key="1">
    <source>
        <dbReference type="EMBL" id="EEC03502.1"/>
    </source>
</evidence>
<dbReference type="AlphaFoldDB" id="B7PA80"/>
<dbReference type="VEuPathDB" id="VectorBase:ISCI001907"/>
<dbReference type="EMBL" id="DS670140">
    <property type="protein sequence ID" value="EEC03502.1"/>
    <property type="molecule type" value="Genomic_DNA"/>
</dbReference>
<dbReference type="InParanoid" id="B7PA80"/>
<protein>
    <submittedName>
        <fullName evidence="1 2">Uncharacterized protein</fullName>
    </submittedName>
</protein>
<dbReference type="HOGENOM" id="CLU_2429501_0_0_1"/>
<dbReference type="PaxDb" id="6945-B7PA80"/>